<dbReference type="Gene3D" id="3.40.50.2300">
    <property type="match status" value="1"/>
</dbReference>
<reference evidence="4" key="1">
    <citation type="submission" date="2018-05" db="EMBL/GenBank/DDBJ databases">
        <authorList>
            <person name="Li Y."/>
        </authorList>
    </citation>
    <scope>NUCLEOTIDE SEQUENCE [LARGE SCALE GENOMIC DNA]</scope>
    <source>
        <strain evidence="4">sk1b4</strain>
    </source>
</reference>
<dbReference type="EMBL" id="QETB01000006">
    <property type="protein sequence ID" value="PWF24532.1"/>
    <property type="molecule type" value="Genomic_DNA"/>
</dbReference>
<sequence>MTHPMEVEMAEDLVQEQTTTNTVNVLVCSDDSATRREVLAAVGRKAGPFLPEISWQEAATPDMARAYTEQGNFDLLILDGESPKLGGLGLGKMIHDEIDPDIPFIVILGRPQDEWLARWSGAAGYVSFPIDPRELADKVAGILTDRLR</sequence>
<evidence type="ECO:0000313" key="4">
    <source>
        <dbReference type="Proteomes" id="UP000245283"/>
    </source>
</evidence>
<evidence type="ECO:0000313" key="3">
    <source>
        <dbReference type="EMBL" id="PWF24532.1"/>
    </source>
</evidence>
<evidence type="ECO:0000259" key="2">
    <source>
        <dbReference type="PROSITE" id="PS50110"/>
    </source>
</evidence>
<comment type="caution">
    <text evidence="3">The sequence shown here is derived from an EMBL/GenBank/DDBJ whole genome shotgun (WGS) entry which is preliminary data.</text>
</comment>
<proteinExistence type="predicted"/>
<dbReference type="Proteomes" id="UP000245283">
    <property type="component" value="Unassembled WGS sequence"/>
</dbReference>
<accession>A0A2V1K6B2</accession>
<feature type="domain" description="Response regulatory" evidence="2">
    <location>
        <begin position="25"/>
        <end position="143"/>
    </location>
</feature>
<name>A0A2V1K6B2_9ACTO</name>
<dbReference type="SUPFAM" id="SSF52172">
    <property type="entry name" value="CheY-like"/>
    <property type="match status" value="1"/>
</dbReference>
<protein>
    <recommendedName>
        <fullName evidence="2">Response regulatory domain-containing protein</fullName>
    </recommendedName>
</protein>
<dbReference type="InterPro" id="IPR011006">
    <property type="entry name" value="CheY-like_superfamily"/>
</dbReference>
<feature type="modified residue" description="4-aspartylphosphate" evidence="1">
    <location>
        <position position="79"/>
    </location>
</feature>
<gene>
    <name evidence="3" type="ORF">DD236_10885</name>
</gene>
<dbReference type="GO" id="GO:0000160">
    <property type="term" value="P:phosphorelay signal transduction system"/>
    <property type="evidence" value="ECO:0007669"/>
    <property type="project" value="InterPro"/>
</dbReference>
<keyword evidence="1" id="KW-0597">Phosphoprotein</keyword>
<evidence type="ECO:0000256" key="1">
    <source>
        <dbReference type="PROSITE-ProRule" id="PRU00169"/>
    </source>
</evidence>
<dbReference type="SMART" id="SM00448">
    <property type="entry name" value="REC"/>
    <property type="match status" value="1"/>
</dbReference>
<dbReference type="InterPro" id="IPR001789">
    <property type="entry name" value="Sig_transdc_resp-reg_receiver"/>
</dbReference>
<organism evidence="3 4">
    <name type="scientific">Ancrocorticia populi</name>
    <dbReference type="NCBI Taxonomy" id="2175228"/>
    <lineage>
        <taxon>Bacteria</taxon>
        <taxon>Bacillati</taxon>
        <taxon>Actinomycetota</taxon>
        <taxon>Actinomycetes</taxon>
        <taxon>Actinomycetales</taxon>
        <taxon>Actinomycetaceae</taxon>
        <taxon>Ancrocorticia</taxon>
    </lineage>
</organism>
<keyword evidence="4" id="KW-1185">Reference proteome</keyword>
<dbReference type="AlphaFoldDB" id="A0A2V1K6B2"/>
<dbReference type="PROSITE" id="PS50110">
    <property type="entry name" value="RESPONSE_REGULATORY"/>
    <property type="match status" value="1"/>
</dbReference>